<evidence type="ECO:0000256" key="1">
    <source>
        <dbReference type="SAM" id="MobiDB-lite"/>
    </source>
</evidence>
<proteinExistence type="predicted"/>
<accession>A0A318EJN7</accession>
<comment type="caution">
    <text evidence="2">The sequence shown here is derived from an EMBL/GenBank/DDBJ whole genome shotgun (WGS) entry which is preliminary data.</text>
</comment>
<name>A0A318EJN7_9GAMM</name>
<evidence type="ECO:0000313" key="2">
    <source>
        <dbReference type="EMBL" id="PXV69460.1"/>
    </source>
</evidence>
<sequence length="141" mass="15243">MSGKQDKAFDDVGSLVNQLDLGGMRYREFGAARKPAEHQPAEHRPAPSAPDPSATAARPQAAEPQPAADTSRLRSVSAGSPLAFTFERLRRQSIASHVRSPVLVLDLPERHAVHADRLPRNARPLRELFAALDIDPQQGGG</sequence>
<reference evidence="2 3" key="1">
    <citation type="submission" date="2018-04" db="EMBL/GenBank/DDBJ databases">
        <title>Genomic Encyclopedia of Type Strains, Phase IV (KMG-IV): sequencing the most valuable type-strain genomes for metagenomic binning, comparative biology and taxonomic classification.</title>
        <authorList>
            <person name="Goeker M."/>
        </authorList>
    </citation>
    <scope>NUCLEOTIDE SEQUENCE [LARGE SCALE GENOMIC DNA]</scope>
    <source>
        <strain evidence="2 3">DSM 104150</strain>
    </source>
</reference>
<keyword evidence="3" id="KW-1185">Reference proteome</keyword>
<dbReference type="Proteomes" id="UP000248330">
    <property type="component" value="Unassembled WGS sequence"/>
</dbReference>
<feature type="region of interest" description="Disordered" evidence="1">
    <location>
        <begin position="30"/>
        <end position="75"/>
    </location>
</feature>
<dbReference type="AlphaFoldDB" id="A0A318EJN7"/>
<dbReference type="RefSeq" id="WP_110264404.1">
    <property type="nucleotide sequence ID" value="NZ_CAKZQT010000021.1"/>
</dbReference>
<organism evidence="2 3">
    <name type="scientific">Sinimarinibacterium flocculans</name>
    <dbReference type="NCBI Taxonomy" id="985250"/>
    <lineage>
        <taxon>Bacteria</taxon>
        <taxon>Pseudomonadati</taxon>
        <taxon>Pseudomonadota</taxon>
        <taxon>Gammaproteobacteria</taxon>
        <taxon>Nevskiales</taxon>
        <taxon>Nevskiaceae</taxon>
        <taxon>Sinimarinibacterium</taxon>
    </lineage>
</organism>
<protein>
    <submittedName>
        <fullName evidence="2">Uncharacterized protein</fullName>
    </submittedName>
</protein>
<feature type="compositionally biased region" description="Low complexity" evidence="1">
    <location>
        <begin position="51"/>
        <end position="68"/>
    </location>
</feature>
<dbReference type="EMBL" id="QICN01000003">
    <property type="protein sequence ID" value="PXV69460.1"/>
    <property type="molecule type" value="Genomic_DNA"/>
</dbReference>
<gene>
    <name evidence="2" type="ORF">C8D93_10333</name>
</gene>
<feature type="compositionally biased region" description="Basic and acidic residues" evidence="1">
    <location>
        <begin position="30"/>
        <end position="45"/>
    </location>
</feature>
<evidence type="ECO:0000313" key="3">
    <source>
        <dbReference type="Proteomes" id="UP000248330"/>
    </source>
</evidence>